<dbReference type="GO" id="GO:0006508">
    <property type="term" value="P:proteolysis"/>
    <property type="evidence" value="ECO:0007669"/>
    <property type="project" value="UniProtKB-KW"/>
</dbReference>
<dbReference type="InterPro" id="IPR011249">
    <property type="entry name" value="Metalloenz_LuxS/M16"/>
</dbReference>
<dbReference type="SUPFAM" id="SSF63411">
    <property type="entry name" value="LuxS/MPP-like metallohydrolase"/>
    <property type="match status" value="1"/>
</dbReference>
<comment type="caution">
    <text evidence="6">The sequence shown here is derived from an EMBL/GenBank/DDBJ whole genome shotgun (WGS) entry which is preliminary data.</text>
</comment>
<evidence type="ECO:0000256" key="2">
    <source>
        <dbReference type="ARBA" id="ARBA00022723"/>
    </source>
</evidence>
<dbReference type="EMBL" id="BDDD01001523">
    <property type="protein sequence ID" value="GAV76763.1"/>
    <property type="molecule type" value="Genomic_DNA"/>
</dbReference>
<evidence type="ECO:0000256" key="3">
    <source>
        <dbReference type="ARBA" id="ARBA00022801"/>
    </source>
</evidence>
<evidence type="ECO:0000313" key="7">
    <source>
        <dbReference type="Proteomes" id="UP000187406"/>
    </source>
</evidence>
<keyword evidence="7" id="KW-1185">Reference proteome</keyword>
<evidence type="ECO:0000256" key="5">
    <source>
        <dbReference type="ARBA" id="ARBA00023049"/>
    </source>
</evidence>
<dbReference type="GO" id="GO:0005739">
    <property type="term" value="C:mitochondrion"/>
    <property type="evidence" value="ECO:0007669"/>
    <property type="project" value="TreeGrafter"/>
</dbReference>
<dbReference type="InterPro" id="IPR050361">
    <property type="entry name" value="MPP/UQCRC_Complex"/>
</dbReference>
<dbReference type="AlphaFoldDB" id="A0A1Q3C9M1"/>
<keyword evidence="1" id="KW-0645">Protease</keyword>
<keyword evidence="2" id="KW-0479">Metal-binding</keyword>
<dbReference type="PANTHER" id="PTHR11851:SF149">
    <property type="entry name" value="GH01077P"/>
    <property type="match status" value="1"/>
</dbReference>
<accession>A0A1Q3C9M1</accession>
<dbReference type="GO" id="GO:0046872">
    <property type="term" value="F:metal ion binding"/>
    <property type="evidence" value="ECO:0007669"/>
    <property type="project" value="UniProtKB-KW"/>
</dbReference>
<gene>
    <name evidence="6" type="ORF">CFOL_v3_20236</name>
</gene>
<dbReference type="Proteomes" id="UP000187406">
    <property type="component" value="Unassembled WGS sequence"/>
</dbReference>
<dbReference type="InParanoid" id="A0A1Q3C9M1"/>
<dbReference type="GO" id="GO:0008237">
    <property type="term" value="F:metallopeptidase activity"/>
    <property type="evidence" value="ECO:0007669"/>
    <property type="project" value="UniProtKB-KW"/>
</dbReference>
<evidence type="ECO:0000256" key="1">
    <source>
        <dbReference type="ARBA" id="ARBA00022670"/>
    </source>
</evidence>
<keyword evidence="3" id="KW-0378">Hydrolase</keyword>
<sequence>MLDDDIPLAQFGVDFNRATWIDIDSIALMVMQAMNKSVGSEKHIDFELPQKVVIIEMASMMAFNTNDKDTSLFYVYKVAKPNCLDNLAYAYMHETTKLVYRVSEAKVTHVRNQDLINLSNI</sequence>
<keyword evidence="5" id="KW-0482">Metalloprotease</keyword>
<protein>
    <submittedName>
        <fullName evidence="6">Peptidase_M16_C domain-containing protein</fullName>
    </submittedName>
</protein>
<dbReference type="OrthoDB" id="10251424at2759"/>
<keyword evidence="4" id="KW-0862">Zinc</keyword>
<dbReference type="PANTHER" id="PTHR11851">
    <property type="entry name" value="METALLOPROTEASE"/>
    <property type="match status" value="1"/>
</dbReference>
<dbReference type="Gene3D" id="3.30.830.10">
    <property type="entry name" value="Metalloenzyme, LuxS/M16 peptidase-like"/>
    <property type="match status" value="1"/>
</dbReference>
<proteinExistence type="predicted"/>
<dbReference type="STRING" id="3775.A0A1Q3C9M1"/>
<organism evidence="6 7">
    <name type="scientific">Cephalotus follicularis</name>
    <name type="common">Albany pitcher plant</name>
    <dbReference type="NCBI Taxonomy" id="3775"/>
    <lineage>
        <taxon>Eukaryota</taxon>
        <taxon>Viridiplantae</taxon>
        <taxon>Streptophyta</taxon>
        <taxon>Embryophyta</taxon>
        <taxon>Tracheophyta</taxon>
        <taxon>Spermatophyta</taxon>
        <taxon>Magnoliopsida</taxon>
        <taxon>eudicotyledons</taxon>
        <taxon>Gunneridae</taxon>
        <taxon>Pentapetalae</taxon>
        <taxon>rosids</taxon>
        <taxon>fabids</taxon>
        <taxon>Oxalidales</taxon>
        <taxon>Cephalotaceae</taxon>
        <taxon>Cephalotus</taxon>
    </lineage>
</organism>
<evidence type="ECO:0000256" key="4">
    <source>
        <dbReference type="ARBA" id="ARBA00022833"/>
    </source>
</evidence>
<evidence type="ECO:0000313" key="6">
    <source>
        <dbReference type="EMBL" id="GAV76763.1"/>
    </source>
</evidence>
<name>A0A1Q3C9M1_CEPFO</name>
<reference evidence="7" key="1">
    <citation type="submission" date="2016-04" db="EMBL/GenBank/DDBJ databases">
        <title>Cephalotus genome sequencing.</title>
        <authorList>
            <person name="Fukushima K."/>
            <person name="Hasebe M."/>
            <person name="Fang X."/>
        </authorList>
    </citation>
    <scope>NUCLEOTIDE SEQUENCE [LARGE SCALE GENOMIC DNA]</scope>
    <source>
        <strain evidence="7">cv. St1</strain>
    </source>
</reference>